<feature type="region of interest" description="Disordered" evidence="1">
    <location>
        <begin position="39"/>
        <end position="59"/>
    </location>
</feature>
<protein>
    <submittedName>
        <fullName evidence="2">Uncharacterized protein</fullName>
    </submittedName>
</protein>
<dbReference type="AlphaFoldDB" id="A0A9N9XKL9"/>
<accession>A0A9N9XKL9</accession>
<proteinExistence type="predicted"/>
<dbReference type="EMBL" id="OU900107">
    <property type="protein sequence ID" value="CAG9857559.1"/>
    <property type="molecule type" value="Genomic_DNA"/>
</dbReference>
<dbReference type="OrthoDB" id="6750782at2759"/>
<keyword evidence="3" id="KW-1185">Reference proteome</keyword>
<sequence>MYYGRFMVPPVRAKLNEHGLISVSNYVDKSSCRLHNRKLNGTFSTRSQSPSNVNGANLR</sequence>
<organism evidence="2 3">
    <name type="scientific">Phyllotreta striolata</name>
    <name type="common">Striped flea beetle</name>
    <name type="synonym">Crioceris striolata</name>
    <dbReference type="NCBI Taxonomy" id="444603"/>
    <lineage>
        <taxon>Eukaryota</taxon>
        <taxon>Metazoa</taxon>
        <taxon>Ecdysozoa</taxon>
        <taxon>Arthropoda</taxon>
        <taxon>Hexapoda</taxon>
        <taxon>Insecta</taxon>
        <taxon>Pterygota</taxon>
        <taxon>Neoptera</taxon>
        <taxon>Endopterygota</taxon>
        <taxon>Coleoptera</taxon>
        <taxon>Polyphaga</taxon>
        <taxon>Cucujiformia</taxon>
        <taxon>Chrysomeloidea</taxon>
        <taxon>Chrysomelidae</taxon>
        <taxon>Galerucinae</taxon>
        <taxon>Alticini</taxon>
        <taxon>Phyllotreta</taxon>
    </lineage>
</organism>
<evidence type="ECO:0000256" key="1">
    <source>
        <dbReference type="SAM" id="MobiDB-lite"/>
    </source>
</evidence>
<evidence type="ECO:0000313" key="2">
    <source>
        <dbReference type="EMBL" id="CAG9857559.1"/>
    </source>
</evidence>
<dbReference type="Proteomes" id="UP001153712">
    <property type="component" value="Chromosome 14"/>
</dbReference>
<reference evidence="2" key="1">
    <citation type="submission" date="2022-01" db="EMBL/GenBank/DDBJ databases">
        <authorList>
            <person name="King R."/>
        </authorList>
    </citation>
    <scope>NUCLEOTIDE SEQUENCE</scope>
</reference>
<evidence type="ECO:0000313" key="3">
    <source>
        <dbReference type="Proteomes" id="UP001153712"/>
    </source>
</evidence>
<name>A0A9N9XKL9_PHYSR</name>
<gene>
    <name evidence="2" type="ORF">PHYEVI_LOCUS3964</name>
</gene>